<dbReference type="OrthoDB" id="7405106at2759"/>
<gene>
    <name evidence="3" type="ORF">DIATSA_LOCUS24</name>
</gene>
<feature type="transmembrane region" description="Helical" evidence="2">
    <location>
        <begin position="67"/>
        <end position="100"/>
    </location>
</feature>
<sequence length="136" mass="14917">MPCKCSGYRLEKCRCKLVGPALPVSSVDGQVMFLTPKDSGFFKPPRYCPFRGHVGSENCFGEALKDLMVLACFVVANLVVFATIVTRMTVHVSFVVAGVVSWIKRSLANKVQSSTNETGSLGLRNRHDFSPPAFRT</sequence>
<evidence type="ECO:0000313" key="4">
    <source>
        <dbReference type="Proteomes" id="UP001153714"/>
    </source>
</evidence>
<name>A0A9N9MZT1_9NEOP</name>
<accession>A0A9N9MZT1</accession>
<keyword evidence="2" id="KW-1133">Transmembrane helix</keyword>
<reference evidence="3" key="2">
    <citation type="submission" date="2022-10" db="EMBL/GenBank/DDBJ databases">
        <authorList>
            <consortium name="ENA_rothamsted_submissions"/>
            <consortium name="culmorum"/>
            <person name="King R."/>
        </authorList>
    </citation>
    <scope>NUCLEOTIDE SEQUENCE</scope>
</reference>
<dbReference type="Proteomes" id="UP001153714">
    <property type="component" value="Chromosome 1"/>
</dbReference>
<keyword evidence="2" id="KW-0812">Transmembrane</keyword>
<keyword evidence="2" id="KW-0472">Membrane</keyword>
<dbReference type="EMBL" id="OU893332">
    <property type="protein sequence ID" value="CAG9781695.1"/>
    <property type="molecule type" value="Genomic_DNA"/>
</dbReference>
<reference evidence="3" key="1">
    <citation type="submission" date="2021-12" db="EMBL/GenBank/DDBJ databases">
        <authorList>
            <person name="King R."/>
        </authorList>
    </citation>
    <scope>NUCLEOTIDE SEQUENCE</scope>
</reference>
<feature type="region of interest" description="Disordered" evidence="1">
    <location>
        <begin position="115"/>
        <end position="136"/>
    </location>
</feature>
<evidence type="ECO:0000256" key="2">
    <source>
        <dbReference type="SAM" id="Phobius"/>
    </source>
</evidence>
<keyword evidence="4" id="KW-1185">Reference proteome</keyword>
<dbReference type="AlphaFoldDB" id="A0A9N9MZT1"/>
<protein>
    <submittedName>
        <fullName evidence="3">Uncharacterized protein</fullName>
    </submittedName>
</protein>
<proteinExistence type="predicted"/>
<evidence type="ECO:0000256" key="1">
    <source>
        <dbReference type="SAM" id="MobiDB-lite"/>
    </source>
</evidence>
<organism evidence="3 4">
    <name type="scientific">Diatraea saccharalis</name>
    <name type="common">sugarcane borer</name>
    <dbReference type="NCBI Taxonomy" id="40085"/>
    <lineage>
        <taxon>Eukaryota</taxon>
        <taxon>Metazoa</taxon>
        <taxon>Ecdysozoa</taxon>
        <taxon>Arthropoda</taxon>
        <taxon>Hexapoda</taxon>
        <taxon>Insecta</taxon>
        <taxon>Pterygota</taxon>
        <taxon>Neoptera</taxon>
        <taxon>Endopterygota</taxon>
        <taxon>Lepidoptera</taxon>
        <taxon>Glossata</taxon>
        <taxon>Ditrysia</taxon>
        <taxon>Pyraloidea</taxon>
        <taxon>Crambidae</taxon>
        <taxon>Crambinae</taxon>
        <taxon>Diatraea</taxon>
    </lineage>
</organism>
<evidence type="ECO:0000313" key="3">
    <source>
        <dbReference type="EMBL" id="CAG9781695.1"/>
    </source>
</evidence>